<dbReference type="PROSITE" id="PS50176">
    <property type="entry name" value="ARM_REPEAT"/>
    <property type="match status" value="4"/>
</dbReference>
<keyword evidence="9" id="KW-1185">Reference proteome</keyword>
<dbReference type="Gene3D" id="1.25.10.10">
    <property type="entry name" value="Leucine-rich Repeat Variant"/>
    <property type="match status" value="1"/>
</dbReference>
<feature type="repeat" description="ARM" evidence="6">
    <location>
        <begin position="225"/>
        <end position="267"/>
    </location>
</feature>
<dbReference type="GO" id="GO:0045296">
    <property type="term" value="F:cadherin binding"/>
    <property type="evidence" value="ECO:0007669"/>
    <property type="project" value="InterPro"/>
</dbReference>
<name>A0A8J6HFV7_TENMO</name>
<feature type="repeat" description="ARM" evidence="6">
    <location>
        <begin position="141"/>
        <end position="181"/>
    </location>
</feature>
<evidence type="ECO:0000256" key="3">
    <source>
        <dbReference type="ARBA" id="ARBA00022687"/>
    </source>
</evidence>
<dbReference type="GO" id="GO:0007367">
    <property type="term" value="P:segment polarity determination"/>
    <property type="evidence" value="ECO:0007669"/>
    <property type="project" value="UniProtKB-KW"/>
</dbReference>
<dbReference type="GO" id="GO:0005886">
    <property type="term" value="C:plasma membrane"/>
    <property type="evidence" value="ECO:0007669"/>
    <property type="project" value="UniProtKB-SubCell"/>
</dbReference>
<keyword evidence="5" id="KW-0130">Cell adhesion</keyword>
<dbReference type="InterPro" id="IPR000225">
    <property type="entry name" value="Armadillo"/>
</dbReference>
<evidence type="ECO:0000256" key="7">
    <source>
        <dbReference type="SAM" id="MobiDB-lite"/>
    </source>
</evidence>
<dbReference type="SUPFAM" id="SSF48371">
    <property type="entry name" value="ARM repeat"/>
    <property type="match status" value="1"/>
</dbReference>
<sequence length="378" mass="42120">MSYMQQNQNRPLPQGHFQRAPSDLPIMSAKEQTQMWHQNSYMSDSGIHSGASTQVPSISGKDEEMDLFDLDTHRFTQNHDEINQTGPQTVPATIFPETLDEGIEISSPQFQQCVPEPQNESVKPNAVNIMDYQDDTDLVTHAIPQLTKLLSDEDQVVVSQAAMMVHQLSKKESFRHAIMNSPEMMDALVCAVSNSNDLETTKGAIGTIHKLSHHRQGPLAILKSGGVPALVQLLSSQVESVLFFAITTLHNLLLHQEEAKVAVRHAGGLQKLVTLLRRNNVNFLTIVTDCLQILAYGNQESKLIILASQGSSELVRIMRTYDYEKLLWTTSRALKVTDATTSATKEYRIIGRGHKLAYGRGKLKRNVKNMLAKIPCPE</sequence>
<dbReference type="GO" id="GO:0007155">
    <property type="term" value="P:cell adhesion"/>
    <property type="evidence" value="ECO:0007669"/>
    <property type="project" value="UniProtKB-KW"/>
</dbReference>
<dbReference type="InterPro" id="IPR013284">
    <property type="entry name" value="Beta-catenin"/>
</dbReference>
<dbReference type="CDD" id="cd21719">
    <property type="entry name" value="CTNNAbd_CTNNB1-like"/>
    <property type="match status" value="1"/>
</dbReference>
<gene>
    <name evidence="8" type="ORF">GEV33_008887</name>
</gene>
<dbReference type="PANTHER" id="PTHR45976">
    <property type="entry name" value="ARMADILLO SEGMENT POLARITY PROTEIN"/>
    <property type="match status" value="1"/>
</dbReference>
<evidence type="ECO:0000256" key="6">
    <source>
        <dbReference type="PROSITE-ProRule" id="PRU00259"/>
    </source>
</evidence>
<feature type="repeat" description="ARM" evidence="6">
    <location>
        <begin position="183"/>
        <end position="226"/>
    </location>
</feature>
<evidence type="ECO:0000256" key="1">
    <source>
        <dbReference type="ARBA" id="ARBA00004413"/>
    </source>
</evidence>
<dbReference type="InterPro" id="IPR016024">
    <property type="entry name" value="ARM-type_fold"/>
</dbReference>
<evidence type="ECO:0000256" key="5">
    <source>
        <dbReference type="ARBA" id="ARBA00022889"/>
    </source>
</evidence>
<evidence type="ECO:0000256" key="2">
    <source>
        <dbReference type="ARBA" id="ARBA00022289"/>
    </source>
</evidence>
<dbReference type="PRINTS" id="PR01869">
    <property type="entry name" value="BCATNINFAMLY"/>
</dbReference>
<dbReference type="EMBL" id="JABDTM020024849">
    <property type="protein sequence ID" value="KAH0813904.1"/>
    <property type="molecule type" value="Genomic_DNA"/>
</dbReference>
<evidence type="ECO:0000256" key="4">
    <source>
        <dbReference type="ARBA" id="ARBA00022716"/>
    </source>
</evidence>
<keyword evidence="4" id="KW-0709">Segmentation polarity protein</keyword>
<feature type="compositionally biased region" description="Polar residues" evidence="7">
    <location>
        <begin position="1"/>
        <end position="11"/>
    </location>
</feature>
<dbReference type="GO" id="GO:0016055">
    <property type="term" value="P:Wnt signaling pathway"/>
    <property type="evidence" value="ECO:0007669"/>
    <property type="project" value="UniProtKB-KW"/>
</dbReference>
<accession>A0A8J6HFV7</accession>
<proteinExistence type="predicted"/>
<protein>
    <recommendedName>
        <fullName evidence="2">Armadillo segment polarity protein</fullName>
    </recommendedName>
</protein>
<evidence type="ECO:0000313" key="8">
    <source>
        <dbReference type="EMBL" id="KAH0813904.1"/>
    </source>
</evidence>
<reference evidence="8" key="1">
    <citation type="journal article" date="2020" name="J Insects Food Feed">
        <title>The yellow mealworm (Tenebrio molitor) genome: a resource for the emerging insects as food and feed industry.</title>
        <authorList>
            <person name="Eriksson T."/>
            <person name="Andere A."/>
            <person name="Kelstrup H."/>
            <person name="Emery V."/>
            <person name="Picard C."/>
        </authorList>
    </citation>
    <scope>NUCLEOTIDE SEQUENCE</scope>
    <source>
        <strain evidence="8">Stoneville</strain>
        <tissue evidence="8">Whole head</tissue>
    </source>
</reference>
<feature type="repeat" description="ARM" evidence="6">
    <location>
        <begin position="267"/>
        <end position="309"/>
    </location>
</feature>
<comment type="caution">
    <text evidence="8">The sequence shown here is derived from an EMBL/GenBank/DDBJ whole genome shotgun (WGS) entry which is preliminary data.</text>
</comment>
<reference evidence="8" key="2">
    <citation type="submission" date="2021-08" db="EMBL/GenBank/DDBJ databases">
        <authorList>
            <person name="Eriksson T."/>
        </authorList>
    </citation>
    <scope>NUCLEOTIDE SEQUENCE</scope>
    <source>
        <strain evidence="8">Stoneville</strain>
        <tissue evidence="8">Whole head</tissue>
    </source>
</reference>
<organism evidence="8 9">
    <name type="scientific">Tenebrio molitor</name>
    <name type="common">Yellow mealworm beetle</name>
    <dbReference type="NCBI Taxonomy" id="7067"/>
    <lineage>
        <taxon>Eukaryota</taxon>
        <taxon>Metazoa</taxon>
        <taxon>Ecdysozoa</taxon>
        <taxon>Arthropoda</taxon>
        <taxon>Hexapoda</taxon>
        <taxon>Insecta</taxon>
        <taxon>Pterygota</taxon>
        <taxon>Neoptera</taxon>
        <taxon>Endopterygota</taxon>
        <taxon>Coleoptera</taxon>
        <taxon>Polyphaga</taxon>
        <taxon>Cucujiformia</taxon>
        <taxon>Tenebrionidae</taxon>
        <taxon>Tenebrio</taxon>
    </lineage>
</organism>
<dbReference type="Proteomes" id="UP000719412">
    <property type="component" value="Unassembled WGS sequence"/>
</dbReference>
<dbReference type="AlphaFoldDB" id="A0A8J6HFV7"/>
<dbReference type="SMART" id="SM00185">
    <property type="entry name" value="ARM"/>
    <property type="match status" value="3"/>
</dbReference>
<dbReference type="InterPro" id="IPR011989">
    <property type="entry name" value="ARM-like"/>
</dbReference>
<keyword evidence="4" id="KW-0217">Developmental protein</keyword>
<evidence type="ECO:0000313" key="9">
    <source>
        <dbReference type="Proteomes" id="UP000719412"/>
    </source>
</evidence>
<comment type="subcellular location">
    <subcellularLocation>
        <location evidence="1">Cell membrane</location>
        <topology evidence="1">Peripheral membrane protein</topology>
        <orientation evidence="1">Cytoplasmic side</orientation>
    </subcellularLocation>
</comment>
<keyword evidence="3" id="KW-0879">Wnt signaling pathway</keyword>
<feature type="region of interest" description="Disordered" evidence="7">
    <location>
        <begin position="1"/>
        <end position="20"/>
    </location>
</feature>
<dbReference type="Pfam" id="PF00514">
    <property type="entry name" value="Arm"/>
    <property type="match status" value="1"/>
</dbReference>